<evidence type="ECO:0000313" key="2">
    <source>
        <dbReference type="Proteomes" id="UP001280156"/>
    </source>
</evidence>
<organism evidence="1 2">
    <name type="scientific">Mesorhizobium humile</name>
    <dbReference type="NCBI Taxonomy" id="3072313"/>
    <lineage>
        <taxon>Bacteria</taxon>
        <taxon>Pseudomonadati</taxon>
        <taxon>Pseudomonadota</taxon>
        <taxon>Alphaproteobacteria</taxon>
        <taxon>Hyphomicrobiales</taxon>
        <taxon>Phyllobacteriaceae</taxon>
        <taxon>Mesorhizobium</taxon>
    </lineage>
</organism>
<dbReference type="RefSeq" id="WP_320297890.1">
    <property type="nucleotide sequence ID" value="NZ_JAVIIU010000013.1"/>
</dbReference>
<protein>
    <recommendedName>
        <fullName evidence="3">Transposase</fullName>
    </recommendedName>
</protein>
<keyword evidence="2" id="KW-1185">Reference proteome</keyword>
<gene>
    <name evidence="1" type="ORF">RFM52_20900</name>
</gene>
<dbReference type="EMBL" id="JAVIIV010000014">
    <property type="protein sequence ID" value="MDX8487658.1"/>
    <property type="molecule type" value="Genomic_DNA"/>
</dbReference>
<name>A0ABU4YN11_9HYPH</name>
<accession>A0ABU4YN11</accession>
<comment type="caution">
    <text evidence="1">The sequence shown here is derived from an EMBL/GenBank/DDBJ whole genome shotgun (WGS) entry which is preliminary data.</text>
</comment>
<reference evidence="1 2" key="1">
    <citation type="submission" date="2023-08" db="EMBL/GenBank/DDBJ databases">
        <title>Implementing the SeqCode for naming new Mesorhizobium species isolated from Vachellia karroo root nodules.</title>
        <authorList>
            <person name="Van Lill M."/>
        </authorList>
    </citation>
    <scope>NUCLEOTIDE SEQUENCE [LARGE SCALE GENOMIC DNA]</scope>
    <source>
        <strain evidence="1 2">VK2B</strain>
    </source>
</reference>
<sequence>MAATPLLWGRCWSKSRLPSRGTRIPGPRILMDNVVIRVGQDADERHLSRVIQAVRAAT</sequence>
<evidence type="ECO:0008006" key="3">
    <source>
        <dbReference type="Google" id="ProtNLM"/>
    </source>
</evidence>
<dbReference type="Proteomes" id="UP001280156">
    <property type="component" value="Unassembled WGS sequence"/>
</dbReference>
<evidence type="ECO:0000313" key="1">
    <source>
        <dbReference type="EMBL" id="MDX8487658.1"/>
    </source>
</evidence>
<proteinExistence type="predicted"/>